<accession>A0A0F8YRI1</accession>
<dbReference type="EMBL" id="LAZR01051967">
    <property type="protein sequence ID" value="KKK84012.1"/>
    <property type="molecule type" value="Genomic_DNA"/>
</dbReference>
<dbReference type="AlphaFoldDB" id="A0A0F8YRI1"/>
<reference evidence="1" key="1">
    <citation type="journal article" date="2015" name="Nature">
        <title>Complex archaea that bridge the gap between prokaryotes and eukaryotes.</title>
        <authorList>
            <person name="Spang A."/>
            <person name="Saw J.H."/>
            <person name="Jorgensen S.L."/>
            <person name="Zaremba-Niedzwiedzka K."/>
            <person name="Martijn J."/>
            <person name="Lind A.E."/>
            <person name="van Eijk R."/>
            <person name="Schleper C."/>
            <person name="Guy L."/>
            <person name="Ettema T.J."/>
        </authorList>
    </citation>
    <scope>NUCLEOTIDE SEQUENCE</scope>
</reference>
<sequence length="81" mass="9111">RHFVQSVAKGLLPRTARLGVLGALVEVEHESEPFDFSEGFSHLWKYFQVSLPDIQPITKPHNITITCVVIIPNIVIPPPLR</sequence>
<feature type="non-terminal residue" evidence="1">
    <location>
        <position position="1"/>
    </location>
</feature>
<organism evidence="1">
    <name type="scientific">marine sediment metagenome</name>
    <dbReference type="NCBI Taxonomy" id="412755"/>
    <lineage>
        <taxon>unclassified sequences</taxon>
        <taxon>metagenomes</taxon>
        <taxon>ecological metagenomes</taxon>
    </lineage>
</organism>
<name>A0A0F8YRI1_9ZZZZ</name>
<protein>
    <submittedName>
        <fullName evidence="1">Uncharacterized protein</fullName>
    </submittedName>
</protein>
<evidence type="ECO:0000313" key="1">
    <source>
        <dbReference type="EMBL" id="KKK84012.1"/>
    </source>
</evidence>
<proteinExistence type="predicted"/>
<comment type="caution">
    <text evidence="1">The sequence shown here is derived from an EMBL/GenBank/DDBJ whole genome shotgun (WGS) entry which is preliminary data.</text>
</comment>
<gene>
    <name evidence="1" type="ORF">LCGC14_2787660</name>
</gene>